<protein>
    <recommendedName>
        <fullName evidence="7">Adenylosuccinate synthase</fullName>
    </recommendedName>
</protein>
<dbReference type="PANTHER" id="PTHR11846:SF0">
    <property type="entry name" value="ADENYLOSUCCINATE SYNTHETASE"/>
    <property type="match status" value="1"/>
</dbReference>
<keyword evidence="2" id="KW-0479">Metal-binding</keyword>
<dbReference type="SUPFAM" id="SSF52540">
    <property type="entry name" value="P-loop containing nucleoside triphosphate hydrolases"/>
    <property type="match status" value="1"/>
</dbReference>
<accession>A0A0F9E2F9</accession>
<dbReference type="GO" id="GO:0046040">
    <property type="term" value="P:IMP metabolic process"/>
    <property type="evidence" value="ECO:0007669"/>
    <property type="project" value="TreeGrafter"/>
</dbReference>
<dbReference type="AlphaFoldDB" id="A0A0F9E2F9"/>
<evidence type="ECO:0008006" key="7">
    <source>
        <dbReference type="Google" id="ProtNLM"/>
    </source>
</evidence>
<keyword evidence="1" id="KW-0436">Ligase</keyword>
<gene>
    <name evidence="6" type="ORF">LCGC14_2206920</name>
</gene>
<keyword evidence="5" id="KW-0460">Magnesium</keyword>
<dbReference type="InterPro" id="IPR001114">
    <property type="entry name" value="Adenylosuccinate_synthetase"/>
</dbReference>
<evidence type="ECO:0000256" key="5">
    <source>
        <dbReference type="ARBA" id="ARBA00022842"/>
    </source>
</evidence>
<dbReference type="Pfam" id="PF00709">
    <property type="entry name" value="Adenylsucc_synt"/>
    <property type="match status" value="1"/>
</dbReference>
<evidence type="ECO:0000256" key="3">
    <source>
        <dbReference type="ARBA" id="ARBA00022741"/>
    </source>
</evidence>
<name>A0A0F9E2F9_9ZZZZ</name>
<evidence type="ECO:0000256" key="4">
    <source>
        <dbReference type="ARBA" id="ARBA00022755"/>
    </source>
</evidence>
<comment type="caution">
    <text evidence="6">The sequence shown here is derived from an EMBL/GenBank/DDBJ whole genome shotgun (WGS) entry which is preliminary data.</text>
</comment>
<dbReference type="GO" id="GO:0044208">
    <property type="term" value="P:'de novo' AMP biosynthetic process"/>
    <property type="evidence" value="ECO:0007669"/>
    <property type="project" value="TreeGrafter"/>
</dbReference>
<sequence>MAFPGEFSEAYRTLNLNEGKGKFVDYLAQKADIVVRFNGGNNAGHTINADGIKYKFKLMPSGAPLEKICVIANGCVIDPKVLLEEIESLKKSKGYLWWNQKK</sequence>
<dbReference type="GO" id="GO:0046872">
    <property type="term" value="F:metal ion binding"/>
    <property type="evidence" value="ECO:0007669"/>
    <property type="project" value="UniProtKB-KW"/>
</dbReference>
<evidence type="ECO:0000256" key="2">
    <source>
        <dbReference type="ARBA" id="ARBA00022723"/>
    </source>
</evidence>
<evidence type="ECO:0000256" key="1">
    <source>
        <dbReference type="ARBA" id="ARBA00022598"/>
    </source>
</evidence>
<dbReference type="InterPro" id="IPR027417">
    <property type="entry name" value="P-loop_NTPase"/>
</dbReference>
<dbReference type="HAMAP" id="MF_00011">
    <property type="entry name" value="Adenylosucc_synth"/>
    <property type="match status" value="1"/>
</dbReference>
<dbReference type="GO" id="GO:0005737">
    <property type="term" value="C:cytoplasm"/>
    <property type="evidence" value="ECO:0007669"/>
    <property type="project" value="TreeGrafter"/>
</dbReference>
<dbReference type="PANTHER" id="PTHR11846">
    <property type="entry name" value="ADENYLOSUCCINATE SYNTHETASE"/>
    <property type="match status" value="1"/>
</dbReference>
<dbReference type="GO" id="GO:0000166">
    <property type="term" value="F:nucleotide binding"/>
    <property type="evidence" value="ECO:0007669"/>
    <property type="project" value="UniProtKB-KW"/>
</dbReference>
<evidence type="ECO:0000313" key="6">
    <source>
        <dbReference type="EMBL" id="KKL60276.1"/>
    </source>
</evidence>
<dbReference type="SMART" id="SM00788">
    <property type="entry name" value="Adenylsucc_synt"/>
    <property type="match status" value="1"/>
</dbReference>
<keyword evidence="3" id="KW-0547">Nucleotide-binding</keyword>
<proteinExistence type="inferred from homology"/>
<reference evidence="6" key="1">
    <citation type="journal article" date="2015" name="Nature">
        <title>Complex archaea that bridge the gap between prokaryotes and eukaryotes.</title>
        <authorList>
            <person name="Spang A."/>
            <person name="Saw J.H."/>
            <person name="Jorgensen S.L."/>
            <person name="Zaremba-Niedzwiedzka K."/>
            <person name="Martijn J."/>
            <person name="Lind A.E."/>
            <person name="van Eijk R."/>
            <person name="Schleper C."/>
            <person name="Guy L."/>
            <person name="Ettema T.J."/>
        </authorList>
    </citation>
    <scope>NUCLEOTIDE SEQUENCE</scope>
</reference>
<keyword evidence="4" id="KW-0658">Purine biosynthesis</keyword>
<dbReference type="EMBL" id="LAZR01029208">
    <property type="protein sequence ID" value="KKL60276.1"/>
    <property type="molecule type" value="Genomic_DNA"/>
</dbReference>
<dbReference type="GO" id="GO:0004019">
    <property type="term" value="F:adenylosuccinate synthase activity"/>
    <property type="evidence" value="ECO:0007669"/>
    <property type="project" value="InterPro"/>
</dbReference>
<organism evidence="6">
    <name type="scientific">marine sediment metagenome</name>
    <dbReference type="NCBI Taxonomy" id="412755"/>
    <lineage>
        <taxon>unclassified sequences</taxon>
        <taxon>metagenomes</taxon>
        <taxon>ecological metagenomes</taxon>
    </lineage>
</organism>
<dbReference type="Gene3D" id="3.40.440.10">
    <property type="entry name" value="Adenylosuccinate Synthetase, subunit A, domain 1"/>
    <property type="match status" value="1"/>
</dbReference>
<dbReference type="InterPro" id="IPR042109">
    <property type="entry name" value="Adenylosuccinate_synth_dom1"/>
</dbReference>